<dbReference type="RefSeq" id="WP_129176508.1">
    <property type="nucleotide sequence ID" value="NZ_JACCBI010000001.1"/>
</dbReference>
<sequence>MSRDTPHSNRWTELARGESGSASLEFVTAGLILLVPLVYLVVALAQIQSGALAVEGAARQAARAYVLSDSAEHGRAAVERALHVGLVDYGVDPDTADAAIECSPNPIHCLEPRSTVAVVVRASVTLPFVPPVLGLETIASVPLEAKATQTVSVFGGGNR</sequence>
<dbReference type="OrthoDB" id="5118919at2"/>
<dbReference type="AlphaFoldDB" id="A0A4Q2M5I9"/>
<reference evidence="3 4" key="1">
    <citation type="submission" date="2019-01" db="EMBL/GenBank/DDBJ databases">
        <title>Agromyces.</title>
        <authorList>
            <person name="Li J."/>
        </authorList>
    </citation>
    <scope>NUCLEOTIDE SEQUENCE [LARGE SCALE GENOMIC DNA]</scope>
    <source>
        <strain evidence="3 4">DSM 23870</strain>
    </source>
</reference>
<dbReference type="Proteomes" id="UP000292686">
    <property type="component" value="Unassembled WGS sequence"/>
</dbReference>
<keyword evidence="1" id="KW-0472">Membrane</keyword>
<evidence type="ECO:0000313" key="5">
    <source>
        <dbReference type="Proteomes" id="UP000581087"/>
    </source>
</evidence>
<keyword evidence="1" id="KW-1133">Transmembrane helix</keyword>
<evidence type="ECO:0000313" key="3">
    <source>
        <dbReference type="EMBL" id="RXZ85453.1"/>
    </source>
</evidence>
<feature type="transmembrane region" description="Helical" evidence="1">
    <location>
        <begin position="26"/>
        <end position="45"/>
    </location>
</feature>
<protein>
    <submittedName>
        <fullName evidence="2">Flp pilus assembly protein TadG</fullName>
    </submittedName>
</protein>
<evidence type="ECO:0000313" key="4">
    <source>
        <dbReference type="Proteomes" id="UP000292686"/>
    </source>
</evidence>
<dbReference type="Proteomes" id="UP000581087">
    <property type="component" value="Unassembled WGS sequence"/>
</dbReference>
<gene>
    <name evidence="2" type="ORF">BJ972_000173</name>
    <name evidence="3" type="ORF">ESP50_14695</name>
</gene>
<proteinExistence type="predicted"/>
<keyword evidence="4" id="KW-1185">Reference proteome</keyword>
<comment type="caution">
    <text evidence="3">The sequence shown here is derived from an EMBL/GenBank/DDBJ whole genome shotgun (WGS) entry which is preliminary data.</text>
</comment>
<accession>A0A4Q2M5I9</accession>
<keyword evidence="1" id="KW-0812">Transmembrane</keyword>
<name>A0A4Q2M5I9_9MICO</name>
<dbReference type="EMBL" id="SDPM01000009">
    <property type="protein sequence ID" value="RXZ85453.1"/>
    <property type="molecule type" value="Genomic_DNA"/>
</dbReference>
<evidence type="ECO:0000313" key="2">
    <source>
        <dbReference type="EMBL" id="NYD65654.1"/>
    </source>
</evidence>
<reference evidence="2 5" key="2">
    <citation type="submission" date="2020-07" db="EMBL/GenBank/DDBJ databases">
        <title>Sequencing the genomes of 1000 actinobacteria strains.</title>
        <authorList>
            <person name="Klenk H.-P."/>
        </authorList>
    </citation>
    <scope>NUCLEOTIDE SEQUENCE [LARGE SCALE GENOMIC DNA]</scope>
    <source>
        <strain evidence="2 5">DSM 23870</strain>
    </source>
</reference>
<organism evidence="3 4">
    <name type="scientific">Agromyces atrinae</name>
    <dbReference type="NCBI Taxonomy" id="592376"/>
    <lineage>
        <taxon>Bacteria</taxon>
        <taxon>Bacillati</taxon>
        <taxon>Actinomycetota</taxon>
        <taxon>Actinomycetes</taxon>
        <taxon>Micrococcales</taxon>
        <taxon>Microbacteriaceae</taxon>
        <taxon>Agromyces</taxon>
    </lineage>
</organism>
<dbReference type="EMBL" id="JACCBI010000001">
    <property type="protein sequence ID" value="NYD65654.1"/>
    <property type="molecule type" value="Genomic_DNA"/>
</dbReference>
<evidence type="ECO:0000256" key="1">
    <source>
        <dbReference type="SAM" id="Phobius"/>
    </source>
</evidence>